<accession>A0A395IED7</accession>
<feature type="compositionally biased region" description="Acidic residues" evidence="1">
    <location>
        <begin position="111"/>
        <end position="131"/>
    </location>
</feature>
<keyword evidence="3" id="KW-1185">Reference proteome</keyword>
<protein>
    <submittedName>
        <fullName evidence="2">Uncharacterized protein</fullName>
    </submittedName>
</protein>
<evidence type="ECO:0000313" key="3">
    <source>
        <dbReference type="Proteomes" id="UP000249056"/>
    </source>
</evidence>
<sequence length="176" mass="18781">MPPNKTTKVSAKGKKNTSRTTTAATNQLFARHLSQEAKGEPHNVGKLRNALTKRRNRAKKRTQAPPAWQAATPEEREEMENAAFTAVMVGQPDFRALGAAAGTRMGRGGGEEDENEDEDEEMEDLPIDGPDDVLGFWGRRGDDDDGEGGGGAGGFGPAPIGFDYSVVDPVLLALTS</sequence>
<feature type="region of interest" description="Disordered" evidence="1">
    <location>
        <begin position="1"/>
        <end position="78"/>
    </location>
</feature>
<feature type="compositionally biased region" description="Basic residues" evidence="1">
    <location>
        <begin position="51"/>
        <end position="62"/>
    </location>
</feature>
<feature type="compositionally biased region" description="Polar residues" evidence="1">
    <location>
        <begin position="18"/>
        <end position="28"/>
    </location>
</feature>
<feature type="compositionally biased region" description="Low complexity" evidence="1">
    <location>
        <begin position="63"/>
        <end position="72"/>
    </location>
</feature>
<feature type="region of interest" description="Disordered" evidence="1">
    <location>
        <begin position="100"/>
        <end position="163"/>
    </location>
</feature>
<gene>
    <name evidence="2" type="ORF">DID88_003053</name>
</gene>
<dbReference type="EMBL" id="QKRW01000070">
    <property type="protein sequence ID" value="RAL58747.1"/>
    <property type="molecule type" value="Genomic_DNA"/>
</dbReference>
<organism evidence="2 3">
    <name type="scientific">Monilinia fructigena</name>
    <dbReference type="NCBI Taxonomy" id="38457"/>
    <lineage>
        <taxon>Eukaryota</taxon>
        <taxon>Fungi</taxon>
        <taxon>Dikarya</taxon>
        <taxon>Ascomycota</taxon>
        <taxon>Pezizomycotina</taxon>
        <taxon>Leotiomycetes</taxon>
        <taxon>Helotiales</taxon>
        <taxon>Sclerotiniaceae</taxon>
        <taxon>Monilinia</taxon>
    </lineage>
</organism>
<evidence type="ECO:0000313" key="2">
    <source>
        <dbReference type="EMBL" id="RAL58747.1"/>
    </source>
</evidence>
<name>A0A395IED7_9HELO</name>
<proteinExistence type="predicted"/>
<reference evidence="2 3" key="1">
    <citation type="submission" date="2018-06" db="EMBL/GenBank/DDBJ databases">
        <title>Genome Sequence of the Brown Rot Fungal Pathogen Monilinia fructigena.</title>
        <authorList>
            <person name="Landi L."/>
            <person name="De Miccolis Angelini R.M."/>
            <person name="Pollastro S."/>
            <person name="Abate D."/>
            <person name="Faretra F."/>
            <person name="Romanazzi G."/>
        </authorList>
    </citation>
    <scope>NUCLEOTIDE SEQUENCE [LARGE SCALE GENOMIC DNA]</scope>
    <source>
        <strain evidence="2 3">Mfrg269</strain>
    </source>
</reference>
<comment type="caution">
    <text evidence="2">The sequence shown here is derived from an EMBL/GenBank/DDBJ whole genome shotgun (WGS) entry which is preliminary data.</text>
</comment>
<feature type="compositionally biased region" description="Basic and acidic residues" evidence="1">
    <location>
        <begin position="33"/>
        <end position="43"/>
    </location>
</feature>
<dbReference type="OrthoDB" id="10513899at2759"/>
<evidence type="ECO:0000256" key="1">
    <source>
        <dbReference type="SAM" id="MobiDB-lite"/>
    </source>
</evidence>
<dbReference type="Proteomes" id="UP000249056">
    <property type="component" value="Unassembled WGS sequence"/>
</dbReference>
<dbReference type="AlphaFoldDB" id="A0A395IED7"/>